<gene>
    <name evidence="9" type="primary">trpF</name>
    <name evidence="11" type="ORF">H9661_17940</name>
</gene>
<sequence>MKIKICGITSEKEIEFLNDLQPDYIGFVFAKSKRIVSKEKSKLLYDKLDKKIKAVGVFRNNEIEYVKDILKLVPLNVVQLHGDEDEDFLSKLREDFKGEIWKGVCINDENDIKDINKIEVDSLVLDGSNPGEGKIFPWKYMDNKLLEKKLFLAGGINEDNVLAAIEEINPYGIDLSSGVESIIDGKRIKDEIKVKRLIDKVRERYER</sequence>
<organism evidence="11 12">
    <name type="scientific">Clostridium cibarium</name>
    <dbReference type="NCBI Taxonomy" id="2762247"/>
    <lineage>
        <taxon>Bacteria</taxon>
        <taxon>Bacillati</taxon>
        <taxon>Bacillota</taxon>
        <taxon>Clostridia</taxon>
        <taxon>Eubacteriales</taxon>
        <taxon>Clostridiaceae</taxon>
        <taxon>Clostridium</taxon>
    </lineage>
</organism>
<keyword evidence="5 9" id="KW-0028">Amino-acid biosynthesis</keyword>
<dbReference type="InterPro" id="IPR001240">
    <property type="entry name" value="PRAI_dom"/>
</dbReference>
<evidence type="ECO:0000313" key="12">
    <source>
        <dbReference type="Proteomes" id="UP000627781"/>
    </source>
</evidence>
<dbReference type="HAMAP" id="MF_00135">
    <property type="entry name" value="PRAI"/>
    <property type="match status" value="1"/>
</dbReference>
<keyword evidence="6 9" id="KW-0822">Tryptophan biosynthesis</keyword>
<dbReference type="SUPFAM" id="SSF51366">
    <property type="entry name" value="Ribulose-phoshate binding barrel"/>
    <property type="match status" value="1"/>
</dbReference>
<dbReference type="EMBL" id="JACSRA010000040">
    <property type="protein sequence ID" value="MBD7913237.1"/>
    <property type="molecule type" value="Genomic_DNA"/>
</dbReference>
<dbReference type="Gene3D" id="3.20.20.70">
    <property type="entry name" value="Aldolase class I"/>
    <property type="match status" value="1"/>
</dbReference>
<feature type="domain" description="N-(5'phosphoribosyl) anthranilate isomerase (PRAI)" evidence="10">
    <location>
        <begin position="3"/>
        <end position="199"/>
    </location>
</feature>
<evidence type="ECO:0000256" key="2">
    <source>
        <dbReference type="ARBA" id="ARBA00004664"/>
    </source>
</evidence>
<keyword evidence="7 9" id="KW-0057">Aromatic amino acid biosynthesis</keyword>
<evidence type="ECO:0000256" key="3">
    <source>
        <dbReference type="ARBA" id="ARBA00012572"/>
    </source>
</evidence>
<evidence type="ECO:0000256" key="8">
    <source>
        <dbReference type="ARBA" id="ARBA00023235"/>
    </source>
</evidence>
<dbReference type="Proteomes" id="UP000627781">
    <property type="component" value="Unassembled WGS sequence"/>
</dbReference>
<evidence type="ECO:0000313" key="11">
    <source>
        <dbReference type="EMBL" id="MBD7913237.1"/>
    </source>
</evidence>
<evidence type="ECO:0000256" key="6">
    <source>
        <dbReference type="ARBA" id="ARBA00022822"/>
    </source>
</evidence>
<reference evidence="11 12" key="1">
    <citation type="submission" date="2020-08" db="EMBL/GenBank/DDBJ databases">
        <title>A Genomic Blueprint of the Chicken Gut Microbiome.</title>
        <authorList>
            <person name="Gilroy R."/>
            <person name="Ravi A."/>
            <person name="Getino M."/>
            <person name="Pursley I."/>
            <person name="Horton D.L."/>
            <person name="Alikhan N.-F."/>
            <person name="Baker D."/>
            <person name="Gharbi K."/>
            <person name="Hall N."/>
            <person name="Watson M."/>
            <person name="Adriaenssens E.M."/>
            <person name="Foster-Nyarko E."/>
            <person name="Jarju S."/>
            <person name="Secka A."/>
            <person name="Antonio M."/>
            <person name="Oren A."/>
            <person name="Chaudhuri R."/>
            <person name="La Ragione R.M."/>
            <person name="Hildebrand F."/>
            <person name="Pallen M.J."/>
        </authorList>
    </citation>
    <scope>NUCLEOTIDE SEQUENCE [LARGE SCALE GENOMIC DNA]</scope>
    <source>
        <strain evidence="11 12">Sa3CVN1</strain>
    </source>
</reference>
<keyword evidence="12" id="KW-1185">Reference proteome</keyword>
<dbReference type="RefSeq" id="WP_185966823.1">
    <property type="nucleotide sequence ID" value="NZ_JACSRA010000040.1"/>
</dbReference>
<evidence type="ECO:0000259" key="10">
    <source>
        <dbReference type="Pfam" id="PF00697"/>
    </source>
</evidence>
<protein>
    <recommendedName>
        <fullName evidence="4 9">N-(5'-phosphoribosyl)anthranilate isomerase</fullName>
        <shortName evidence="9">PRAI</shortName>
        <ecNumber evidence="3 9">5.3.1.24</ecNumber>
    </recommendedName>
</protein>
<dbReference type="PANTHER" id="PTHR42894">
    <property type="entry name" value="N-(5'-PHOSPHORIBOSYL)ANTHRANILATE ISOMERASE"/>
    <property type="match status" value="1"/>
</dbReference>
<dbReference type="CDD" id="cd00405">
    <property type="entry name" value="PRAI"/>
    <property type="match status" value="1"/>
</dbReference>
<accession>A0ABR8PYM7</accession>
<name>A0ABR8PYM7_9CLOT</name>
<proteinExistence type="inferred from homology"/>
<dbReference type="InterPro" id="IPR013785">
    <property type="entry name" value="Aldolase_TIM"/>
</dbReference>
<dbReference type="PANTHER" id="PTHR42894:SF1">
    <property type="entry name" value="N-(5'-PHOSPHORIBOSYL)ANTHRANILATE ISOMERASE"/>
    <property type="match status" value="1"/>
</dbReference>
<evidence type="ECO:0000256" key="1">
    <source>
        <dbReference type="ARBA" id="ARBA00001164"/>
    </source>
</evidence>
<dbReference type="GO" id="GO:0016853">
    <property type="term" value="F:isomerase activity"/>
    <property type="evidence" value="ECO:0007669"/>
    <property type="project" value="UniProtKB-KW"/>
</dbReference>
<evidence type="ECO:0000256" key="9">
    <source>
        <dbReference type="HAMAP-Rule" id="MF_00135"/>
    </source>
</evidence>
<dbReference type="InterPro" id="IPR011060">
    <property type="entry name" value="RibuloseP-bd_barrel"/>
</dbReference>
<comment type="pathway">
    <text evidence="2 9">Amino-acid biosynthesis; L-tryptophan biosynthesis; L-tryptophan from chorismate: step 3/5.</text>
</comment>
<comment type="similarity">
    <text evidence="9">Belongs to the TrpF family.</text>
</comment>
<comment type="catalytic activity">
    <reaction evidence="1 9">
        <text>N-(5-phospho-beta-D-ribosyl)anthranilate = 1-(2-carboxyphenylamino)-1-deoxy-D-ribulose 5-phosphate</text>
        <dbReference type="Rhea" id="RHEA:21540"/>
        <dbReference type="ChEBI" id="CHEBI:18277"/>
        <dbReference type="ChEBI" id="CHEBI:58613"/>
        <dbReference type="EC" id="5.3.1.24"/>
    </reaction>
</comment>
<keyword evidence="8 9" id="KW-0413">Isomerase</keyword>
<evidence type="ECO:0000256" key="7">
    <source>
        <dbReference type="ARBA" id="ARBA00023141"/>
    </source>
</evidence>
<dbReference type="Pfam" id="PF00697">
    <property type="entry name" value="PRAI"/>
    <property type="match status" value="1"/>
</dbReference>
<evidence type="ECO:0000256" key="4">
    <source>
        <dbReference type="ARBA" id="ARBA00022272"/>
    </source>
</evidence>
<dbReference type="InterPro" id="IPR044643">
    <property type="entry name" value="TrpF_fam"/>
</dbReference>
<dbReference type="EC" id="5.3.1.24" evidence="3 9"/>
<comment type="caution">
    <text evidence="11">The sequence shown here is derived from an EMBL/GenBank/DDBJ whole genome shotgun (WGS) entry which is preliminary data.</text>
</comment>
<evidence type="ECO:0000256" key="5">
    <source>
        <dbReference type="ARBA" id="ARBA00022605"/>
    </source>
</evidence>